<dbReference type="CDD" id="cd13959">
    <property type="entry name" value="PT_UbiA_COQ2"/>
    <property type="match status" value="1"/>
</dbReference>
<dbReference type="HAMAP" id="MF_01635">
    <property type="entry name" value="UbiA"/>
    <property type="match status" value="1"/>
</dbReference>
<feature type="transmembrane region" description="Helical" evidence="11">
    <location>
        <begin position="154"/>
        <end position="172"/>
    </location>
</feature>
<keyword evidence="6 11" id="KW-0808">Transferase</keyword>
<dbReference type="UniPathway" id="UPA00232"/>
<keyword evidence="9 11" id="KW-1133">Transmembrane helix</keyword>
<evidence type="ECO:0000256" key="12">
    <source>
        <dbReference type="NCBIfam" id="TIGR01474"/>
    </source>
</evidence>
<keyword evidence="4 11" id="KW-1003">Cell membrane</keyword>
<dbReference type="InterPro" id="IPR039653">
    <property type="entry name" value="Prenyltransferase"/>
</dbReference>
<comment type="function">
    <text evidence="11">Catalyzes the prenylation of para-hydroxybenzoate (PHB) with an all-trans polyprenyl group. Mediates the second step in the final reaction sequence of ubiquinone-8 (UQ-8) biosynthesis, which is the condensation of the polyisoprenoid side chain with PHB, generating the first membrane-bound Q intermediate 3-octaprenyl-4-hydroxybenzoate.</text>
</comment>
<evidence type="ECO:0000256" key="7">
    <source>
        <dbReference type="ARBA" id="ARBA00022688"/>
    </source>
</evidence>
<keyword evidence="7 11" id="KW-0831">Ubiquinone biosynthesis</keyword>
<feature type="transmembrane region" description="Helical" evidence="11">
    <location>
        <begin position="105"/>
        <end position="125"/>
    </location>
</feature>
<evidence type="ECO:0000313" key="14">
    <source>
        <dbReference type="Proteomes" id="UP000294692"/>
    </source>
</evidence>
<dbReference type="PANTHER" id="PTHR11048">
    <property type="entry name" value="PRENYLTRANSFERASES"/>
    <property type="match status" value="1"/>
</dbReference>
<dbReference type="FunFam" id="1.20.120.1780:FF:000001">
    <property type="entry name" value="4-hydroxybenzoate octaprenyltransferase"/>
    <property type="match status" value="1"/>
</dbReference>
<accession>A0A4R3UYP2</accession>
<evidence type="ECO:0000256" key="10">
    <source>
        <dbReference type="ARBA" id="ARBA00023136"/>
    </source>
</evidence>
<dbReference type="EC" id="2.5.1.39" evidence="11 12"/>
<keyword evidence="5 11" id="KW-0997">Cell inner membrane</keyword>
<comment type="cofactor">
    <cofactor evidence="1 11">
        <name>Mg(2+)</name>
        <dbReference type="ChEBI" id="CHEBI:18420"/>
    </cofactor>
</comment>
<name>A0A4R3UYP2_9BURK</name>
<dbReference type="PANTHER" id="PTHR11048:SF28">
    <property type="entry name" value="4-HYDROXYBENZOATE POLYPRENYLTRANSFERASE, MITOCHONDRIAL"/>
    <property type="match status" value="1"/>
</dbReference>
<dbReference type="Gene3D" id="1.10.357.140">
    <property type="entry name" value="UbiA prenyltransferase"/>
    <property type="match status" value="1"/>
</dbReference>
<feature type="transmembrane region" description="Helical" evidence="11">
    <location>
        <begin position="287"/>
        <end position="303"/>
    </location>
</feature>
<evidence type="ECO:0000256" key="9">
    <source>
        <dbReference type="ARBA" id="ARBA00022989"/>
    </source>
</evidence>
<comment type="pathway">
    <text evidence="11">Cofactor biosynthesis; ubiquinone biosynthesis.</text>
</comment>
<comment type="caution">
    <text evidence="13">The sequence shown here is derived from an EMBL/GenBank/DDBJ whole genome shotgun (WGS) entry which is preliminary data.</text>
</comment>
<evidence type="ECO:0000256" key="6">
    <source>
        <dbReference type="ARBA" id="ARBA00022679"/>
    </source>
</evidence>
<dbReference type="PROSITE" id="PS00943">
    <property type="entry name" value="UBIA"/>
    <property type="match status" value="1"/>
</dbReference>
<gene>
    <name evidence="11" type="primary">ubiA</name>
    <name evidence="13" type="ORF">EV686_10741</name>
</gene>
<dbReference type="NCBIfam" id="TIGR01474">
    <property type="entry name" value="ubiA_proteo"/>
    <property type="match status" value="1"/>
</dbReference>
<comment type="catalytic activity">
    <reaction evidence="11">
        <text>all-trans-octaprenyl diphosphate + 4-hydroxybenzoate = 4-hydroxy-3-(all-trans-octaprenyl)benzoate + diphosphate</text>
        <dbReference type="Rhea" id="RHEA:27782"/>
        <dbReference type="ChEBI" id="CHEBI:1617"/>
        <dbReference type="ChEBI" id="CHEBI:17879"/>
        <dbReference type="ChEBI" id="CHEBI:33019"/>
        <dbReference type="ChEBI" id="CHEBI:57711"/>
        <dbReference type="EC" id="2.5.1.39"/>
    </reaction>
</comment>
<keyword evidence="10 11" id="KW-0472">Membrane</keyword>
<dbReference type="InterPro" id="IPR044878">
    <property type="entry name" value="UbiA_sf"/>
</dbReference>
<evidence type="ECO:0000313" key="13">
    <source>
        <dbReference type="EMBL" id="TCU95983.1"/>
    </source>
</evidence>
<sequence length="304" mass="34268">MSKVDLSDMRPHDDWVEYWLPRSWGPYARLCRLDRPVGTWLTLLPTLAALAQAANGIPEWWRLIVFSLGALLMRGVGCTINDIFDRDIDRKVERTRFRPLTSGQVSLKAAIVFLIAQLAVCALLLFALNPYSRWLAVILVPIVIVYPLCKRFTYWPQVVLGIGFNWGMLMAWSDTQNTVPLGAIAMWVGAVLWQVGYDSIYAYIDVRDDRELGLHSTALRFAERGKQWISGFYIATMALWLAGGAMLDAAWPYYVVMAVIGAHLFWQMREFDVARPEKGLKLFRSNMALGTLLVVAALAGALPV</sequence>
<dbReference type="Proteomes" id="UP000294692">
    <property type="component" value="Unassembled WGS sequence"/>
</dbReference>
<comment type="similarity">
    <text evidence="3 11">Belongs to the UbiA prenyltransferase family.</text>
</comment>
<evidence type="ECO:0000256" key="1">
    <source>
        <dbReference type="ARBA" id="ARBA00001946"/>
    </source>
</evidence>
<evidence type="ECO:0000256" key="8">
    <source>
        <dbReference type="ARBA" id="ARBA00022692"/>
    </source>
</evidence>
<dbReference type="Gene3D" id="1.20.120.1780">
    <property type="entry name" value="UbiA prenyltransferase"/>
    <property type="match status" value="1"/>
</dbReference>
<proteinExistence type="inferred from homology"/>
<evidence type="ECO:0000256" key="11">
    <source>
        <dbReference type="HAMAP-Rule" id="MF_01635"/>
    </source>
</evidence>
<dbReference type="InterPro" id="IPR006370">
    <property type="entry name" value="HB_polyprenyltransferase-like"/>
</dbReference>
<keyword evidence="8 11" id="KW-0812">Transmembrane</keyword>
<dbReference type="EMBL" id="SMBX01000007">
    <property type="protein sequence ID" value="TCU95983.1"/>
    <property type="molecule type" value="Genomic_DNA"/>
</dbReference>
<feature type="transmembrane region" description="Helical" evidence="11">
    <location>
        <begin position="225"/>
        <end position="243"/>
    </location>
</feature>
<evidence type="ECO:0000256" key="3">
    <source>
        <dbReference type="ARBA" id="ARBA00005985"/>
    </source>
</evidence>
<comment type="subcellular location">
    <subcellularLocation>
        <location evidence="11">Cell inner membrane</location>
        <topology evidence="11">Multi-pass membrane protein</topology>
    </subcellularLocation>
    <subcellularLocation>
        <location evidence="2">Membrane</location>
        <topology evidence="2">Multi-pass membrane protein</topology>
    </subcellularLocation>
</comment>
<feature type="transmembrane region" description="Helical" evidence="11">
    <location>
        <begin position="249"/>
        <end position="266"/>
    </location>
</feature>
<evidence type="ECO:0000256" key="2">
    <source>
        <dbReference type="ARBA" id="ARBA00004141"/>
    </source>
</evidence>
<keyword evidence="14" id="KW-1185">Reference proteome</keyword>
<dbReference type="Pfam" id="PF01040">
    <property type="entry name" value="UbiA"/>
    <property type="match status" value="1"/>
</dbReference>
<evidence type="ECO:0000256" key="4">
    <source>
        <dbReference type="ARBA" id="ARBA00022475"/>
    </source>
</evidence>
<dbReference type="OrthoDB" id="9782418at2"/>
<keyword evidence="11" id="KW-0460">Magnesium</keyword>
<dbReference type="GO" id="GO:0005886">
    <property type="term" value="C:plasma membrane"/>
    <property type="evidence" value="ECO:0007669"/>
    <property type="project" value="UniProtKB-SubCell"/>
</dbReference>
<dbReference type="RefSeq" id="WP_132477472.1">
    <property type="nucleotide sequence ID" value="NZ_JBHRVM010000001.1"/>
</dbReference>
<dbReference type="GO" id="GO:0008412">
    <property type="term" value="F:4-hydroxybenzoate polyprenyltransferase activity"/>
    <property type="evidence" value="ECO:0007669"/>
    <property type="project" value="UniProtKB-UniRule"/>
</dbReference>
<organism evidence="13 14">
    <name type="scientific">Paracandidimonas soli</name>
    <dbReference type="NCBI Taxonomy" id="1917182"/>
    <lineage>
        <taxon>Bacteria</taxon>
        <taxon>Pseudomonadati</taxon>
        <taxon>Pseudomonadota</taxon>
        <taxon>Betaproteobacteria</taxon>
        <taxon>Burkholderiales</taxon>
        <taxon>Alcaligenaceae</taxon>
        <taxon>Paracandidimonas</taxon>
    </lineage>
</organism>
<dbReference type="AlphaFoldDB" id="A0A4R3UYP2"/>
<dbReference type="FunFam" id="1.10.357.140:FF:000008">
    <property type="entry name" value="4-hydroxybenzoate octaprenyltransferase"/>
    <property type="match status" value="1"/>
</dbReference>
<dbReference type="GO" id="GO:0006744">
    <property type="term" value="P:ubiquinone biosynthetic process"/>
    <property type="evidence" value="ECO:0007669"/>
    <property type="project" value="UniProtKB-UniRule"/>
</dbReference>
<reference evidence="13 14" key="1">
    <citation type="submission" date="2019-03" db="EMBL/GenBank/DDBJ databases">
        <title>Genomic Encyclopedia of Type Strains, Phase IV (KMG-IV): sequencing the most valuable type-strain genomes for metagenomic binning, comparative biology and taxonomic classification.</title>
        <authorList>
            <person name="Goeker M."/>
        </authorList>
    </citation>
    <scope>NUCLEOTIDE SEQUENCE [LARGE SCALE GENOMIC DNA]</scope>
    <source>
        <strain evidence="13 14">DSM 100048</strain>
    </source>
</reference>
<dbReference type="InterPro" id="IPR000537">
    <property type="entry name" value="UbiA_prenyltransferase"/>
</dbReference>
<evidence type="ECO:0000256" key="5">
    <source>
        <dbReference type="ARBA" id="ARBA00022519"/>
    </source>
</evidence>
<feature type="transmembrane region" description="Helical" evidence="11">
    <location>
        <begin position="184"/>
        <end position="204"/>
    </location>
</feature>
<feature type="transmembrane region" description="Helical" evidence="11">
    <location>
        <begin position="131"/>
        <end position="149"/>
    </location>
</feature>
<protein>
    <recommendedName>
        <fullName evidence="11 12">4-hydroxybenzoate octaprenyltransferase</fullName>
        <ecNumber evidence="11 12">2.5.1.39</ecNumber>
    </recommendedName>
    <alternativeName>
        <fullName evidence="11">4-HB polyprenyltransferase</fullName>
    </alternativeName>
</protein>
<dbReference type="InterPro" id="IPR030470">
    <property type="entry name" value="UbiA_prenylTrfase_CS"/>
</dbReference>